<dbReference type="Proteomes" id="UP000789570">
    <property type="component" value="Unassembled WGS sequence"/>
</dbReference>
<evidence type="ECO:0000313" key="2">
    <source>
        <dbReference type="Proteomes" id="UP000789570"/>
    </source>
</evidence>
<keyword evidence="2" id="KW-1185">Reference proteome</keyword>
<proteinExistence type="predicted"/>
<feature type="non-terminal residue" evidence="1">
    <location>
        <position position="1"/>
    </location>
</feature>
<organism evidence="1 2">
    <name type="scientific">Funneliformis caledonium</name>
    <dbReference type="NCBI Taxonomy" id="1117310"/>
    <lineage>
        <taxon>Eukaryota</taxon>
        <taxon>Fungi</taxon>
        <taxon>Fungi incertae sedis</taxon>
        <taxon>Mucoromycota</taxon>
        <taxon>Glomeromycotina</taxon>
        <taxon>Glomeromycetes</taxon>
        <taxon>Glomerales</taxon>
        <taxon>Glomeraceae</taxon>
        <taxon>Funneliformis</taxon>
    </lineage>
</organism>
<evidence type="ECO:0000313" key="1">
    <source>
        <dbReference type="EMBL" id="CAG8737630.1"/>
    </source>
</evidence>
<sequence>TEIKEYQDEILREVCNASFLPSRKKLSKDSLKYNISFELNLAVA</sequence>
<gene>
    <name evidence="1" type="ORF">FCALED_LOCUS15409</name>
</gene>
<protein>
    <submittedName>
        <fullName evidence="1">13000_t:CDS:1</fullName>
    </submittedName>
</protein>
<reference evidence="1" key="1">
    <citation type="submission" date="2021-06" db="EMBL/GenBank/DDBJ databases">
        <authorList>
            <person name="Kallberg Y."/>
            <person name="Tangrot J."/>
            <person name="Rosling A."/>
        </authorList>
    </citation>
    <scope>NUCLEOTIDE SEQUENCE</scope>
    <source>
        <strain evidence="1">UK204</strain>
    </source>
</reference>
<dbReference type="AlphaFoldDB" id="A0A9N9IJ16"/>
<name>A0A9N9IJ16_9GLOM</name>
<dbReference type="EMBL" id="CAJVPQ010013938">
    <property type="protein sequence ID" value="CAG8737630.1"/>
    <property type="molecule type" value="Genomic_DNA"/>
</dbReference>
<accession>A0A9N9IJ16</accession>
<comment type="caution">
    <text evidence="1">The sequence shown here is derived from an EMBL/GenBank/DDBJ whole genome shotgun (WGS) entry which is preliminary data.</text>
</comment>